<gene>
    <name evidence="1" type="ORF">DPEC_G00061940</name>
</gene>
<dbReference type="Proteomes" id="UP001157502">
    <property type="component" value="Chromosome 5"/>
</dbReference>
<keyword evidence="2" id="KW-1185">Reference proteome</keyword>
<evidence type="ECO:0000313" key="1">
    <source>
        <dbReference type="EMBL" id="KAJ8011793.1"/>
    </source>
</evidence>
<comment type="caution">
    <text evidence="1">The sequence shown here is derived from an EMBL/GenBank/DDBJ whole genome shotgun (WGS) entry which is preliminary data.</text>
</comment>
<evidence type="ECO:0000313" key="2">
    <source>
        <dbReference type="Proteomes" id="UP001157502"/>
    </source>
</evidence>
<dbReference type="EMBL" id="CM055732">
    <property type="protein sequence ID" value="KAJ8011793.1"/>
    <property type="molecule type" value="Genomic_DNA"/>
</dbReference>
<protein>
    <submittedName>
        <fullName evidence="1">Uncharacterized protein</fullName>
    </submittedName>
</protein>
<sequence length="97" mass="10443">MVIEPTEKKQRPAKQVEDLALSQNKGRPVSEGIPGGSTSSEPATSQDPDSDGVLFLMDYHATAVLLEADETDGEETLSAVTERDPERPAEVLSPLCY</sequence>
<name>A0ACC2H7E7_DALPE</name>
<proteinExistence type="predicted"/>
<organism evidence="1 2">
    <name type="scientific">Dallia pectoralis</name>
    <name type="common">Alaska blackfish</name>
    <dbReference type="NCBI Taxonomy" id="75939"/>
    <lineage>
        <taxon>Eukaryota</taxon>
        <taxon>Metazoa</taxon>
        <taxon>Chordata</taxon>
        <taxon>Craniata</taxon>
        <taxon>Vertebrata</taxon>
        <taxon>Euteleostomi</taxon>
        <taxon>Actinopterygii</taxon>
        <taxon>Neopterygii</taxon>
        <taxon>Teleostei</taxon>
        <taxon>Protacanthopterygii</taxon>
        <taxon>Esociformes</taxon>
        <taxon>Umbridae</taxon>
        <taxon>Dallia</taxon>
    </lineage>
</organism>
<accession>A0ACC2H7E7</accession>
<reference evidence="1" key="1">
    <citation type="submission" date="2021-05" db="EMBL/GenBank/DDBJ databases">
        <authorList>
            <person name="Pan Q."/>
            <person name="Jouanno E."/>
            <person name="Zahm M."/>
            <person name="Klopp C."/>
            <person name="Cabau C."/>
            <person name="Louis A."/>
            <person name="Berthelot C."/>
            <person name="Parey E."/>
            <person name="Roest Crollius H."/>
            <person name="Montfort J."/>
            <person name="Robinson-Rechavi M."/>
            <person name="Bouchez O."/>
            <person name="Lampietro C."/>
            <person name="Lopez Roques C."/>
            <person name="Donnadieu C."/>
            <person name="Postlethwait J."/>
            <person name="Bobe J."/>
            <person name="Dillon D."/>
            <person name="Chandos A."/>
            <person name="von Hippel F."/>
            <person name="Guiguen Y."/>
        </authorList>
    </citation>
    <scope>NUCLEOTIDE SEQUENCE</scope>
    <source>
        <strain evidence="1">YG-Jan2019</strain>
    </source>
</reference>